<proteinExistence type="predicted"/>
<evidence type="ECO:0000256" key="1">
    <source>
        <dbReference type="SAM" id="MobiDB-lite"/>
    </source>
</evidence>
<reference evidence="3 4" key="1">
    <citation type="submission" date="2024-01" db="EMBL/GenBank/DDBJ databases">
        <title>Characterization of antibiotic resistant novel bacterial strains and their environmental applications.</title>
        <authorList>
            <person name="Manzoor S."/>
            <person name="Abbas S."/>
            <person name="Arshad M."/>
            <person name="Ahmed I."/>
        </authorList>
    </citation>
    <scope>NUCLEOTIDE SEQUENCE [LARGE SCALE GENOMIC DNA]</scope>
    <source>
        <strain evidence="3 4">NCCP-602</strain>
    </source>
</reference>
<gene>
    <name evidence="3" type="ORF">NCCP602_30210</name>
</gene>
<evidence type="ECO:0000313" key="4">
    <source>
        <dbReference type="Proteomes" id="UP001498238"/>
    </source>
</evidence>
<comment type="caution">
    <text evidence="3">The sequence shown here is derived from an EMBL/GenBank/DDBJ whole genome shotgun (WGS) entry which is preliminary data.</text>
</comment>
<dbReference type="Gene3D" id="3.40.1310.30">
    <property type="match status" value="1"/>
</dbReference>
<feature type="domain" description="Helicase superfamily 3 single-stranded DNA/RNA virus" evidence="2">
    <location>
        <begin position="290"/>
        <end position="388"/>
    </location>
</feature>
<dbReference type="Proteomes" id="UP001498238">
    <property type="component" value="Unassembled WGS sequence"/>
</dbReference>
<dbReference type="InterPro" id="IPR027417">
    <property type="entry name" value="P-loop_NTPase"/>
</dbReference>
<dbReference type="InterPro" id="IPR000605">
    <property type="entry name" value="Helicase_SF3_ssDNA/RNA_vir"/>
</dbReference>
<dbReference type="Pfam" id="PF00910">
    <property type="entry name" value="RNA_helicase"/>
    <property type="match status" value="1"/>
</dbReference>
<dbReference type="EMBL" id="BAAAAF010000015">
    <property type="protein sequence ID" value="GAA0037060.1"/>
    <property type="molecule type" value="Genomic_DNA"/>
</dbReference>
<dbReference type="SUPFAM" id="SSF52540">
    <property type="entry name" value="P-loop containing nucleoside triphosphate hydrolases"/>
    <property type="match status" value="1"/>
</dbReference>
<accession>A0ABP3CB09</accession>
<evidence type="ECO:0000259" key="2">
    <source>
        <dbReference type="Pfam" id="PF00910"/>
    </source>
</evidence>
<organism evidence="3 4">
    <name type="scientific">Brevibacterium metallidurans</name>
    <dbReference type="NCBI Taxonomy" id="1482676"/>
    <lineage>
        <taxon>Bacteria</taxon>
        <taxon>Bacillati</taxon>
        <taxon>Actinomycetota</taxon>
        <taxon>Actinomycetes</taxon>
        <taxon>Micrococcales</taxon>
        <taxon>Brevibacteriaceae</taxon>
        <taxon>Brevibacterium</taxon>
    </lineage>
</organism>
<feature type="region of interest" description="Disordered" evidence="1">
    <location>
        <begin position="489"/>
        <end position="519"/>
    </location>
</feature>
<protein>
    <recommendedName>
        <fullName evidence="2">Helicase superfamily 3 single-stranded DNA/RNA virus domain-containing protein</fullName>
    </recommendedName>
</protein>
<sequence>MTFIVPGVAVMARKAANPTLVMLVQQLKPECWQHSTDPVFVGLLEQAHAANGLPKDDPTRVDVLRETANAITEYLVALLESVGLVVEEAHCILHGDDTQLGWDDVTASMVEVLKYLHLHLLLKFKSRDTSAAIEKLAAILGVEVQYVELDKSRGGAPVEVCGKKITQQHDNGLAYLTHVKYADKFQYPPEQVATVRGMGYQQVYRERYTAWRKGRAHVKAKRAKLEFEAFREMVLQGELTRDQIMLTDEYFDIYSRHQREIDDALSAYGQRRAYRAAAKLRAGEFSTQVVFIHGDAGVGKTRFANAFIQEAISCAKGHGERWQVYRAATTNPLDDWRGEEIMLLDDLRASAMDANDWLLLLDPHNASPARARYKNKGEVAPRLIVITATIEPVEFFFYARQKGNVDEALDQFIRRLQSVVRVYREDDILRYLVQPIGKVEPYRLGVRNKTSGYYVSSEWLSLSYGPESKIDHDADGAVSELLDGLAEHSPDVPLALPAGRSGEATSTANHLTDADRPPN</sequence>
<keyword evidence="4" id="KW-1185">Reference proteome</keyword>
<name>A0ABP3CB09_9MICO</name>
<dbReference type="Gene3D" id="3.40.50.300">
    <property type="entry name" value="P-loop containing nucleotide triphosphate hydrolases"/>
    <property type="match status" value="1"/>
</dbReference>
<evidence type="ECO:0000313" key="3">
    <source>
        <dbReference type="EMBL" id="GAA0037060.1"/>
    </source>
</evidence>